<feature type="transmembrane region" description="Helical" evidence="2">
    <location>
        <begin position="149"/>
        <end position="170"/>
    </location>
</feature>
<evidence type="ECO:0000313" key="4">
    <source>
        <dbReference type="Proteomes" id="UP000275267"/>
    </source>
</evidence>
<sequence length="190" mass="20800">MAEIPWFLPAEELGVDVPPKAGPWRVLLLRSWSGDDDDEGTSFVSLESPDLECWLFGNDDFGSTPRRDLGPRDSPPADSAPLTYQGGSSNGAKSHVRRKTEEEVSHLLAKLEKEGLEIDGKIATIIDDGIAKIKAEAVRENINEPKQNWMMVLLTMAVGFIAGAECYGYAFRAANAKEDAPSMRAKSRHA</sequence>
<feature type="region of interest" description="Disordered" evidence="1">
    <location>
        <begin position="64"/>
        <end position="99"/>
    </location>
</feature>
<evidence type="ECO:0000313" key="3">
    <source>
        <dbReference type="EMBL" id="RLN12212.1"/>
    </source>
</evidence>
<dbReference type="EMBL" id="PQIB02000006">
    <property type="protein sequence ID" value="RLN12212.1"/>
    <property type="molecule type" value="Genomic_DNA"/>
</dbReference>
<proteinExistence type="predicted"/>
<reference evidence="4" key="1">
    <citation type="journal article" date="2019" name="Nat. Commun.">
        <title>The genome of broomcorn millet.</title>
        <authorList>
            <person name="Zou C."/>
            <person name="Miki D."/>
            <person name="Li D."/>
            <person name="Tang Q."/>
            <person name="Xiao L."/>
            <person name="Rajput S."/>
            <person name="Deng P."/>
            <person name="Jia W."/>
            <person name="Huang R."/>
            <person name="Zhang M."/>
            <person name="Sun Y."/>
            <person name="Hu J."/>
            <person name="Fu X."/>
            <person name="Schnable P.S."/>
            <person name="Li F."/>
            <person name="Zhang H."/>
            <person name="Feng B."/>
            <person name="Zhu X."/>
            <person name="Liu R."/>
            <person name="Schnable J.C."/>
            <person name="Zhu J.-K."/>
            <person name="Zhang H."/>
        </authorList>
    </citation>
    <scope>NUCLEOTIDE SEQUENCE [LARGE SCALE GENOMIC DNA]</scope>
</reference>
<protein>
    <submittedName>
        <fullName evidence="3">Uncharacterized protein</fullName>
    </submittedName>
</protein>
<organism evidence="3 4">
    <name type="scientific">Panicum miliaceum</name>
    <name type="common">Proso millet</name>
    <name type="synonym">Broomcorn millet</name>
    <dbReference type="NCBI Taxonomy" id="4540"/>
    <lineage>
        <taxon>Eukaryota</taxon>
        <taxon>Viridiplantae</taxon>
        <taxon>Streptophyta</taxon>
        <taxon>Embryophyta</taxon>
        <taxon>Tracheophyta</taxon>
        <taxon>Spermatophyta</taxon>
        <taxon>Magnoliopsida</taxon>
        <taxon>Liliopsida</taxon>
        <taxon>Poales</taxon>
        <taxon>Poaceae</taxon>
        <taxon>PACMAD clade</taxon>
        <taxon>Panicoideae</taxon>
        <taxon>Panicodae</taxon>
        <taxon>Paniceae</taxon>
        <taxon>Panicinae</taxon>
        <taxon>Panicum</taxon>
        <taxon>Panicum sect. Panicum</taxon>
    </lineage>
</organism>
<evidence type="ECO:0000256" key="1">
    <source>
        <dbReference type="SAM" id="MobiDB-lite"/>
    </source>
</evidence>
<dbReference type="AlphaFoldDB" id="A0A3L6S1A1"/>
<evidence type="ECO:0000256" key="2">
    <source>
        <dbReference type="SAM" id="Phobius"/>
    </source>
</evidence>
<keyword evidence="2" id="KW-0472">Membrane</keyword>
<accession>A0A3L6S1A1</accession>
<dbReference type="Proteomes" id="UP000275267">
    <property type="component" value="Unassembled WGS sequence"/>
</dbReference>
<keyword evidence="4" id="KW-1185">Reference proteome</keyword>
<keyword evidence="2" id="KW-1133">Transmembrane helix</keyword>
<name>A0A3L6S1A1_PANMI</name>
<gene>
    <name evidence="3" type="ORF">C2845_PM09G14080</name>
</gene>
<comment type="caution">
    <text evidence="3">The sequence shown here is derived from an EMBL/GenBank/DDBJ whole genome shotgun (WGS) entry which is preliminary data.</text>
</comment>
<dbReference type="OrthoDB" id="690107at2759"/>
<keyword evidence="2" id="KW-0812">Transmembrane</keyword>